<dbReference type="Pfam" id="PF00270">
    <property type="entry name" value="DEAD"/>
    <property type="match status" value="1"/>
</dbReference>
<evidence type="ECO:0008006" key="10">
    <source>
        <dbReference type="Google" id="ProtNLM"/>
    </source>
</evidence>
<keyword evidence="9" id="KW-1185">Reference proteome</keyword>
<evidence type="ECO:0000256" key="1">
    <source>
        <dbReference type="ARBA" id="ARBA00022741"/>
    </source>
</evidence>
<name>A0ABR1AJP5_POLSC</name>
<evidence type="ECO:0000313" key="8">
    <source>
        <dbReference type="EMBL" id="KAK6621520.1"/>
    </source>
</evidence>
<evidence type="ECO:0000259" key="7">
    <source>
        <dbReference type="PROSITE" id="PS51194"/>
    </source>
</evidence>
<organism evidence="8 9">
    <name type="scientific">Polyplax serrata</name>
    <name type="common">Common mouse louse</name>
    <dbReference type="NCBI Taxonomy" id="468196"/>
    <lineage>
        <taxon>Eukaryota</taxon>
        <taxon>Metazoa</taxon>
        <taxon>Ecdysozoa</taxon>
        <taxon>Arthropoda</taxon>
        <taxon>Hexapoda</taxon>
        <taxon>Insecta</taxon>
        <taxon>Pterygota</taxon>
        <taxon>Neoptera</taxon>
        <taxon>Paraneoptera</taxon>
        <taxon>Psocodea</taxon>
        <taxon>Troctomorpha</taxon>
        <taxon>Phthiraptera</taxon>
        <taxon>Anoplura</taxon>
        <taxon>Polyplacidae</taxon>
        <taxon>Polyplax</taxon>
    </lineage>
</organism>
<keyword evidence="1" id="KW-0547">Nucleotide-binding</keyword>
<evidence type="ECO:0000256" key="3">
    <source>
        <dbReference type="ARBA" id="ARBA00022806"/>
    </source>
</evidence>
<dbReference type="Proteomes" id="UP001359485">
    <property type="component" value="Unassembled WGS sequence"/>
</dbReference>
<evidence type="ECO:0000256" key="2">
    <source>
        <dbReference type="ARBA" id="ARBA00022801"/>
    </source>
</evidence>
<dbReference type="InterPro" id="IPR011545">
    <property type="entry name" value="DEAD/DEAH_box_helicase_dom"/>
</dbReference>
<comment type="catalytic activity">
    <reaction evidence="5">
        <text>ATP + H2O = ADP + phosphate + H(+)</text>
        <dbReference type="Rhea" id="RHEA:13065"/>
        <dbReference type="ChEBI" id="CHEBI:15377"/>
        <dbReference type="ChEBI" id="CHEBI:15378"/>
        <dbReference type="ChEBI" id="CHEBI:30616"/>
        <dbReference type="ChEBI" id="CHEBI:43474"/>
        <dbReference type="ChEBI" id="CHEBI:456216"/>
        <dbReference type="EC" id="3.6.4.13"/>
    </reaction>
</comment>
<sequence>MDLKVELPFGAPPILPDVQKQLQEYILCPERLPIHNYETSQQHWDVAPNPSELYHSDLSQMSTTLKTYRDLTNGELKGFKEVLMNGDPLPKQENEPEIRTIDDIINILENVGDILENEEILTTPPWFSRGYDFGEDNIFNESCLSKNSENPHIINLVDLVKADQDLFKVNEILNEYSRNKEEEKAEDETNKLPLEVEDSDVINNISQEVTFSAPVIKLSEVTSLKGATSTQWAEVIDVSQPVTDFHERIPDMAFTYNFELDTFQKQAILKLEEHCSVLVAAHTSAGKTVVAEYAIALSQRHMTRTIYTSPIKALSNQKYRDFRKTFQDVGLITGDFQINPTGTCLIMTTEILRSMLLAQNEIIRDLEYVIFDEVHYINNLNRGHVWEEVVILLPQQVRMVMLSATVPNTLQFADWVGRTKQQKMYVISTSQRPVPLEHFLYTGSGGNSKDERFLILSANNEFQKQGYLEAIEAKKKRENKLKKGAKERSQVGRKQDTTIWVALIEHLQKFDKLPMVAFVLSRKRCDACAESLASTDLTTAKEKFHVRRFFYQSIQRLKEPDRQLPQVLKMQRLLENGIGIHHSGILPILKEIVEMLFQERCVKILFATETFAMGVNMPAKTVVFDSIKKYDGSEPRMLLPSEYIQMAGRAGRRGLDKTGTVIIICKADVPTEADFINLMKGLPKKIESQFRLTYSIILKLERKRIVAEGRVTVEELMANSFKEADHLKKKKSYANTLSQVEKDLSHLEKMIEKSTTWEKMCEICLTGLDYYEKWKDLSVKILSDKVGLKSVVPGRVVFVTYKTHMNKLGIIVSCDYKKEVKFKVLVLTNGTEDSTVTQDASDDSKLMEEEWYRVVSLLNADKIFVPDVLGPHTVLTIDPWDILEVTTQTVKVDPKIILGDWENRQIPRFRDNKPGQSFQRALEELTEITQNSVKLSPKIEFLNMLKDARITSEDEYNKLKDLIKLKTKITSFNTDNILDYEEQLKNVFKFTYLNKKKENLKYLLSYQSMSLYADYKNRLEVLRMLNYVDNKYSVQMKGNVACEMSNHELLITELVLRNALNDLQPAEIAALLSCFVYHGKKQNESIQVTATLDAGIETIKKVASEVFAAERECGVNQSEATGNEDELNFDLVPVVYEWAREKPFSEIMKLTDIQEGIIVRCIQQLYETIRDVKDAARIIGEPTLQQKMEDASNAIKRDIVFAASLYMQ</sequence>
<dbReference type="Gene3D" id="3.40.50.300">
    <property type="entry name" value="P-loop containing nucleotide triphosphate hydrolases"/>
    <property type="match status" value="2"/>
</dbReference>
<dbReference type="InterPro" id="IPR014001">
    <property type="entry name" value="Helicase_ATP-bd"/>
</dbReference>
<dbReference type="EMBL" id="JAWJWF010000047">
    <property type="protein sequence ID" value="KAK6621520.1"/>
    <property type="molecule type" value="Genomic_DNA"/>
</dbReference>
<feature type="domain" description="Helicase C-terminal" evidence="7">
    <location>
        <begin position="505"/>
        <end position="704"/>
    </location>
</feature>
<protein>
    <recommendedName>
        <fullName evidence="10">Helicase SKI2W</fullName>
    </recommendedName>
</protein>
<dbReference type="PROSITE" id="PS51194">
    <property type="entry name" value="HELICASE_CTER"/>
    <property type="match status" value="1"/>
</dbReference>
<dbReference type="Pfam" id="PF00271">
    <property type="entry name" value="Helicase_C"/>
    <property type="match status" value="1"/>
</dbReference>
<proteinExistence type="predicted"/>
<dbReference type="CDD" id="cd18795">
    <property type="entry name" value="SF2_C_Ski2"/>
    <property type="match status" value="1"/>
</dbReference>
<dbReference type="PANTHER" id="PTHR12131">
    <property type="entry name" value="ATP-DEPENDENT RNA AND DNA HELICASE"/>
    <property type="match status" value="1"/>
</dbReference>
<dbReference type="SMART" id="SM00487">
    <property type="entry name" value="DEXDc"/>
    <property type="match status" value="1"/>
</dbReference>
<comment type="caution">
    <text evidence="8">The sequence shown here is derived from an EMBL/GenBank/DDBJ whole genome shotgun (WGS) entry which is preliminary data.</text>
</comment>
<dbReference type="InterPro" id="IPR016438">
    <property type="entry name" value="SKI2-like"/>
</dbReference>
<accession>A0ABR1AJP5</accession>
<dbReference type="InterPro" id="IPR001650">
    <property type="entry name" value="Helicase_C-like"/>
</dbReference>
<evidence type="ECO:0000259" key="6">
    <source>
        <dbReference type="PROSITE" id="PS51192"/>
    </source>
</evidence>
<keyword evidence="4" id="KW-0067">ATP-binding</keyword>
<dbReference type="SUPFAM" id="SSF52540">
    <property type="entry name" value="P-loop containing nucleoside triphosphate hydrolases"/>
    <property type="match status" value="1"/>
</dbReference>
<dbReference type="InterPro" id="IPR012961">
    <property type="entry name" value="Ski2/MTR4_C"/>
</dbReference>
<dbReference type="Pfam" id="PF08148">
    <property type="entry name" value="DSHCT"/>
    <property type="match status" value="1"/>
</dbReference>
<dbReference type="PANTHER" id="PTHR12131:SF1">
    <property type="entry name" value="ATP-DEPENDENT RNA HELICASE SUPV3L1, MITOCHONDRIAL-RELATED"/>
    <property type="match status" value="1"/>
</dbReference>
<dbReference type="InterPro" id="IPR027417">
    <property type="entry name" value="P-loop_NTPase"/>
</dbReference>
<dbReference type="SMART" id="SM00490">
    <property type="entry name" value="HELICc"/>
    <property type="match status" value="1"/>
</dbReference>
<dbReference type="SMART" id="SM01142">
    <property type="entry name" value="DSHCT"/>
    <property type="match status" value="1"/>
</dbReference>
<dbReference type="PROSITE" id="PS51192">
    <property type="entry name" value="HELICASE_ATP_BIND_1"/>
    <property type="match status" value="1"/>
</dbReference>
<gene>
    <name evidence="8" type="ORF">RUM44_001327</name>
</gene>
<keyword evidence="3" id="KW-0347">Helicase</keyword>
<evidence type="ECO:0000256" key="4">
    <source>
        <dbReference type="ARBA" id="ARBA00022840"/>
    </source>
</evidence>
<dbReference type="InterPro" id="IPR050699">
    <property type="entry name" value="RNA-DNA_Helicase"/>
</dbReference>
<dbReference type="PIRSF" id="PIRSF005198">
    <property type="entry name" value="Antiviral_helicase_SKI2"/>
    <property type="match status" value="1"/>
</dbReference>
<dbReference type="Gene3D" id="1.10.3380.30">
    <property type="match status" value="1"/>
</dbReference>
<feature type="domain" description="Helicase ATP-binding" evidence="6">
    <location>
        <begin position="268"/>
        <end position="424"/>
    </location>
</feature>
<reference evidence="8 9" key="1">
    <citation type="submission" date="2023-09" db="EMBL/GenBank/DDBJ databases">
        <title>Genomes of two closely related lineages of the louse Polyplax serrata with different host specificities.</title>
        <authorList>
            <person name="Martinu J."/>
            <person name="Tarabai H."/>
            <person name="Stefka J."/>
            <person name="Hypsa V."/>
        </authorList>
    </citation>
    <scope>NUCLEOTIDE SEQUENCE [LARGE SCALE GENOMIC DNA]</scope>
    <source>
        <strain evidence="8">98ZLc_SE</strain>
    </source>
</reference>
<keyword evidence="2" id="KW-0378">Hydrolase</keyword>
<evidence type="ECO:0000256" key="5">
    <source>
        <dbReference type="ARBA" id="ARBA00047984"/>
    </source>
</evidence>
<evidence type="ECO:0000313" key="9">
    <source>
        <dbReference type="Proteomes" id="UP001359485"/>
    </source>
</evidence>